<organism evidence="1 2">
    <name type="scientific">Ophiostoma piceae (strain UAMH 11346)</name>
    <name type="common">Sap stain fungus</name>
    <dbReference type="NCBI Taxonomy" id="1262450"/>
    <lineage>
        <taxon>Eukaryota</taxon>
        <taxon>Fungi</taxon>
        <taxon>Dikarya</taxon>
        <taxon>Ascomycota</taxon>
        <taxon>Pezizomycotina</taxon>
        <taxon>Sordariomycetes</taxon>
        <taxon>Sordariomycetidae</taxon>
        <taxon>Ophiostomatales</taxon>
        <taxon>Ophiostomataceae</taxon>
        <taxon>Ophiostoma</taxon>
    </lineage>
</organism>
<evidence type="ECO:0000313" key="1">
    <source>
        <dbReference type="EMBL" id="EPE03343.1"/>
    </source>
</evidence>
<dbReference type="EMBL" id="KE148168">
    <property type="protein sequence ID" value="EPE03343.1"/>
    <property type="molecule type" value="Genomic_DNA"/>
</dbReference>
<dbReference type="Proteomes" id="UP000016923">
    <property type="component" value="Unassembled WGS sequence"/>
</dbReference>
<keyword evidence="2" id="KW-1185">Reference proteome</keyword>
<gene>
    <name evidence="1" type="ORF">F503_07646</name>
</gene>
<protein>
    <submittedName>
        <fullName evidence="1">Uncharacterized protein</fullName>
    </submittedName>
</protein>
<dbReference type="VEuPathDB" id="FungiDB:F503_07646"/>
<dbReference type="HOGENOM" id="CLU_2386774_0_0_1"/>
<dbReference type="AlphaFoldDB" id="S3CAS8"/>
<name>S3CAS8_OPHP1</name>
<accession>S3CAS8</accession>
<proteinExistence type="predicted"/>
<sequence length="94" mass="11123">MDCNGAVIVAVDRGRWTALETHWEYQWKRCGDRRAAVCTGAVAGESEREKRSFTTQRAVPWVEVKEAQKTQKMQKMQKMRKMQKMQKRNDFTRK</sequence>
<evidence type="ECO:0000313" key="2">
    <source>
        <dbReference type="Proteomes" id="UP000016923"/>
    </source>
</evidence>
<reference evidence="1 2" key="1">
    <citation type="journal article" date="2013" name="BMC Genomics">
        <title>The genome and transcriptome of the pine saprophyte Ophiostoma piceae, and a comparison with the bark beetle-associated pine pathogen Grosmannia clavigera.</title>
        <authorList>
            <person name="Haridas S."/>
            <person name="Wang Y."/>
            <person name="Lim L."/>
            <person name="Massoumi Alamouti S."/>
            <person name="Jackman S."/>
            <person name="Docking R."/>
            <person name="Robertson G."/>
            <person name="Birol I."/>
            <person name="Bohlmann J."/>
            <person name="Breuil C."/>
        </authorList>
    </citation>
    <scope>NUCLEOTIDE SEQUENCE [LARGE SCALE GENOMIC DNA]</scope>
    <source>
        <strain evidence="1 2">UAMH 11346</strain>
    </source>
</reference>